<protein>
    <recommendedName>
        <fullName evidence="3">Sigma-70, region 4</fullName>
    </recommendedName>
</protein>
<dbReference type="AlphaFoldDB" id="A0A1H2RGK4"/>
<evidence type="ECO:0008006" key="3">
    <source>
        <dbReference type="Google" id="ProtNLM"/>
    </source>
</evidence>
<name>A0A1H2RGK4_9FLAO</name>
<dbReference type="Gene3D" id="1.10.10.10">
    <property type="entry name" value="Winged helix-like DNA-binding domain superfamily/Winged helix DNA-binding domain"/>
    <property type="match status" value="1"/>
</dbReference>
<dbReference type="Proteomes" id="UP000182771">
    <property type="component" value="Unassembled WGS sequence"/>
</dbReference>
<reference evidence="1 2" key="1">
    <citation type="submission" date="2016-10" db="EMBL/GenBank/DDBJ databases">
        <authorList>
            <person name="Varghese N."/>
            <person name="Submissions S."/>
        </authorList>
    </citation>
    <scope>NUCLEOTIDE SEQUENCE [LARGE SCALE GENOMIC DNA]</scope>
    <source>
        <strain evidence="1 2">DSM 11449</strain>
    </source>
</reference>
<dbReference type="OrthoDB" id="1386348at2"/>
<proteinExistence type="predicted"/>
<gene>
    <name evidence="1" type="ORF">SAMN05444420_101463</name>
</gene>
<dbReference type="EMBL" id="FNND01000001">
    <property type="protein sequence ID" value="SDW18582.1"/>
    <property type="molecule type" value="Genomic_DNA"/>
</dbReference>
<dbReference type="InterPro" id="IPR036388">
    <property type="entry name" value="WH-like_DNA-bd_sf"/>
</dbReference>
<evidence type="ECO:0000313" key="2">
    <source>
        <dbReference type="Proteomes" id="UP000182771"/>
    </source>
</evidence>
<evidence type="ECO:0000313" key="1">
    <source>
        <dbReference type="EMBL" id="SDW18582.1"/>
    </source>
</evidence>
<organism evidence="1 2">
    <name type="scientific">Capnocytophaga granulosa</name>
    <dbReference type="NCBI Taxonomy" id="45242"/>
    <lineage>
        <taxon>Bacteria</taxon>
        <taxon>Pseudomonadati</taxon>
        <taxon>Bacteroidota</taxon>
        <taxon>Flavobacteriia</taxon>
        <taxon>Flavobacteriales</taxon>
        <taxon>Flavobacteriaceae</taxon>
        <taxon>Capnocytophaga</taxon>
    </lineage>
</organism>
<keyword evidence="2" id="KW-1185">Reference proteome</keyword>
<comment type="caution">
    <text evidence="1">The sequence shown here is derived from an EMBL/GenBank/DDBJ whole genome shotgun (WGS) entry which is preliminary data.</text>
</comment>
<dbReference type="Gene3D" id="6.10.140.530">
    <property type="match status" value="1"/>
</dbReference>
<accession>A0A1H2RGK4</accession>
<sequence>MQIKELLKNNKISLRTYNICMEQQWHSSEDIRNYYNEYKHFDGIKNCGKRSMEELMRISSSDFFDRLQQEDMLHKQLLSSFQTLVPLQREIIDSYIQMITTSLPPRLKNTLDMYFTQGMSLQAFYDFYTQSQEKAIKIRGIGRRNTLDLNIYFDKIKYFIIEISKVKDPDKIMVFKEMCVNQNIYPIENIPTEVTRLGFFKVVDYLLTTPALFDEGKIKLFSKAFRFYQYTTGLKLREIGKQMQITHERVRQIRNQVICDFFKKLPVIRAFNDDLLAQGKIDVSGDVVTLTPEQVVWLNQKSQTQFTENFIYFILCIYLERFEIVGSLSDVLYPHFSKKKNRHNWKRIYLVSKVIYPHFDWDGFVADITTLLEAKTAKAYELSLKDKVSAFMLDRTVSWERVAMVAALILKDEFGLKVEGDHIIIPRNTYKQINEYAYEALEALGTPSYVEEIAEKVKELYPQTNFTHAGIRSSLKREYGFVPIGRSSNFGLKKWESTVENFKGGTIRDIVKEFLQQQQRPQTLQQVTTYLLQYRPHTNSKSVLTNLKAEASDTFEFFQNSLIGLKGVNYPEEYGLVVEQPVKKRTWEENYQAMSEFVRTYNRLPLSSDKIPQAIVLYRWMSVQRNLIKNGRVSGEKQALFHALINQNYENITS</sequence>